<proteinExistence type="inferred from homology"/>
<dbReference type="PANTHER" id="PTHR36536">
    <property type="entry name" value="UPF0111 PROTEIN HI_1603"/>
    <property type="match status" value="1"/>
</dbReference>
<reference evidence="2 3" key="1">
    <citation type="submission" date="2021-02" db="EMBL/GenBank/DDBJ databases">
        <title>Activity-based single-cell genomes from oceanic crustal fluid captures similar information to metagenomic and metatranscriptomic surveys with orders of magnitude less sampling.</title>
        <authorList>
            <person name="D'Angelo T.S."/>
            <person name="Orcutt B.N."/>
        </authorList>
    </citation>
    <scope>NUCLEOTIDE SEQUENCE [LARGE SCALE GENOMIC DNA]</scope>
    <source>
        <strain evidence="2">AH-315-G07</strain>
    </source>
</reference>
<dbReference type="Pfam" id="PF01865">
    <property type="entry name" value="PhoU_div"/>
    <property type="match status" value="1"/>
</dbReference>
<keyword evidence="3" id="KW-1185">Reference proteome</keyword>
<comment type="caution">
    <text evidence="2">The sequence shown here is derived from an EMBL/GenBank/DDBJ whole genome shotgun (WGS) entry which is preliminary data.</text>
</comment>
<dbReference type="EMBL" id="JAFITR010000005">
    <property type="protein sequence ID" value="MBN4066536.1"/>
    <property type="molecule type" value="Genomic_DNA"/>
</dbReference>
<comment type="similarity">
    <text evidence="1">Belongs to the UPF0111 family.</text>
</comment>
<dbReference type="NCBIfam" id="TIGR00153">
    <property type="entry name" value="TIGR00153 family protein"/>
    <property type="match status" value="1"/>
</dbReference>
<gene>
    <name evidence="2" type="ORF">JYU14_00440</name>
</gene>
<dbReference type="InterPro" id="IPR018445">
    <property type="entry name" value="Put_Phosphate_transp_reg"/>
</dbReference>
<dbReference type="Proteomes" id="UP000722121">
    <property type="component" value="Unassembled WGS sequence"/>
</dbReference>
<accession>A0ABS3APG3</accession>
<evidence type="ECO:0000256" key="1">
    <source>
        <dbReference type="ARBA" id="ARBA00008591"/>
    </source>
</evidence>
<evidence type="ECO:0000313" key="3">
    <source>
        <dbReference type="Proteomes" id="UP000722121"/>
    </source>
</evidence>
<evidence type="ECO:0000313" key="2">
    <source>
        <dbReference type="EMBL" id="MBN4066536.1"/>
    </source>
</evidence>
<dbReference type="InterPro" id="IPR002727">
    <property type="entry name" value="DUF47"/>
</dbReference>
<organism evidence="2 3">
    <name type="scientific">Simkania negevensis</name>
    <dbReference type="NCBI Taxonomy" id="83561"/>
    <lineage>
        <taxon>Bacteria</taxon>
        <taxon>Pseudomonadati</taxon>
        <taxon>Chlamydiota</taxon>
        <taxon>Chlamydiia</taxon>
        <taxon>Parachlamydiales</taxon>
        <taxon>Simkaniaceae</taxon>
        <taxon>Simkania</taxon>
    </lineage>
</organism>
<dbReference type="InterPro" id="IPR038078">
    <property type="entry name" value="PhoU-like_sf"/>
</dbReference>
<dbReference type="SUPFAM" id="SSF109755">
    <property type="entry name" value="PhoU-like"/>
    <property type="match status" value="1"/>
</dbReference>
<dbReference type="Gene3D" id="1.20.58.220">
    <property type="entry name" value="Phosphate transport system protein phou homolog 2, domain 2"/>
    <property type="match status" value="1"/>
</dbReference>
<name>A0ABS3APG3_9BACT</name>
<sequence length="205" mass="23308">MQKVESCVKVLPSLFAALEKGDSDELERLAKRISKLEHDADIAKNSIRNNLRKGLFLPVDRGTLLEILSLQDTLADKAEDIAVLLTLKKFENFELLKEGLAEFLSLNLAVFDVVNKIVQEFDELLSSSFGGSEAEKVLKMIEEVAYREHEIDLLQHKMLKNLYIIGDSMLHTTFQLWLRVLSELAALSNLSEKLANRIRMTLDHK</sequence>
<dbReference type="PANTHER" id="PTHR36536:SF3">
    <property type="entry name" value="UPF0111 PROTEIN HI_1603"/>
    <property type="match status" value="1"/>
</dbReference>
<protein>
    <submittedName>
        <fullName evidence="2">TIGR00153 family protein</fullName>
    </submittedName>
</protein>